<comment type="caution">
    <text evidence="2">The sequence shown here is derived from an EMBL/GenBank/DDBJ whole genome shotgun (WGS) entry which is preliminary data.</text>
</comment>
<dbReference type="Proteomes" id="UP000030106">
    <property type="component" value="Unassembled WGS sequence"/>
</dbReference>
<name>A0A0A2VN01_BEABA</name>
<gene>
    <name evidence="2" type="ORF">BBAD15_g7007</name>
</gene>
<evidence type="ECO:0000256" key="1">
    <source>
        <dbReference type="SAM" id="MobiDB-lite"/>
    </source>
</evidence>
<dbReference type="HOGENOM" id="CLU_2440510_0_0_1"/>
<feature type="compositionally biased region" description="Basic and acidic residues" evidence="1">
    <location>
        <begin position="70"/>
        <end position="80"/>
    </location>
</feature>
<feature type="region of interest" description="Disordered" evidence="1">
    <location>
        <begin position="69"/>
        <end position="90"/>
    </location>
</feature>
<organism evidence="2 3">
    <name type="scientific">Beauveria bassiana D1-5</name>
    <dbReference type="NCBI Taxonomy" id="1245745"/>
    <lineage>
        <taxon>Eukaryota</taxon>
        <taxon>Fungi</taxon>
        <taxon>Dikarya</taxon>
        <taxon>Ascomycota</taxon>
        <taxon>Pezizomycotina</taxon>
        <taxon>Sordariomycetes</taxon>
        <taxon>Hypocreomycetidae</taxon>
        <taxon>Hypocreales</taxon>
        <taxon>Cordycipitaceae</taxon>
        <taxon>Beauveria</taxon>
    </lineage>
</organism>
<proteinExistence type="predicted"/>
<dbReference type="AlphaFoldDB" id="A0A0A2VN01"/>
<sequence length="90" mass="10354">MLNIHRSGRPDHQRLHRRRAAPNHVDALDVPNHVDPFARASRLGRQRLQQQLDIHRHRHVCASRVQMAQRDARSLGRVGRDTAPPPQLAC</sequence>
<reference evidence="2 3" key="1">
    <citation type="submission" date="2012-10" db="EMBL/GenBank/DDBJ databases">
        <title>Genome sequencing and analysis of entomopathogenic fungi Beauveria bassiana D1-5.</title>
        <authorList>
            <person name="Li Q."/>
            <person name="Wang L."/>
            <person name="Zhang Z."/>
            <person name="Wang Q."/>
            <person name="Ren J."/>
            <person name="Wang M."/>
            <person name="Xu W."/>
            <person name="Wang J."/>
            <person name="Lu Y."/>
            <person name="Du Q."/>
            <person name="Sun Z."/>
        </authorList>
    </citation>
    <scope>NUCLEOTIDE SEQUENCE [LARGE SCALE GENOMIC DNA]</scope>
    <source>
        <strain evidence="2 3">D1-5</strain>
    </source>
</reference>
<evidence type="ECO:0000313" key="2">
    <source>
        <dbReference type="EMBL" id="KGQ07677.1"/>
    </source>
</evidence>
<evidence type="ECO:0000313" key="3">
    <source>
        <dbReference type="Proteomes" id="UP000030106"/>
    </source>
</evidence>
<accession>A0A0A2VN01</accession>
<protein>
    <submittedName>
        <fullName evidence="2">Uncharacterized protein</fullName>
    </submittedName>
</protein>
<feature type="region of interest" description="Disordered" evidence="1">
    <location>
        <begin position="1"/>
        <end position="28"/>
    </location>
</feature>
<dbReference type="EMBL" id="ANFO01000657">
    <property type="protein sequence ID" value="KGQ07677.1"/>
    <property type="molecule type" value="Genomic_DNA"/>
</dbReference>